<accession>A0A6P8VXZ8</accession>
<protein>
    <submittedName>
        <fullName evidence="8">Odorant receptor 131-2-like</fullName>
    </submittedName>
</protein>
<proteinExistence type="predicted"/>
<dbReference type="PANTHER" id="PTHR26451:SF998">
    <property type="entry name" value="ODORANT RECEPTOR-RELATED"/>
    <property type="match status" value="1"/>
</dbReference>
<sequence>MNPRYILYIHLVLNDIILLTIFTLIMVLSYIVYTLNVSFCMFLLSIGLLSTANNPFTLAVMAVECYIAVCFPLRHSLICTVRKTYAVIGLMWLIGLLTVLPDIFYAFATESLDFFRSRMFCLSANVFRNPVLKERRDVSNIVCLVIIWLTIFYTYFRIMCAAKAADSKKARNTVLLHGFQLLLCMLTYIFHLTIEGLTFLFPRGGLNIRFIITILIHVLPRLISPLVYGLRDKMFRKYLRKYLVCSIHKQP</sequence>
<dbReference type="Proteomes" id="UP000515161">
    <property type="component" value="Unplaced"/>
</dbReference>
<dbReference type="GO" id="GO:0004930">
    <property type="term" value="F:G protein-coupled receptor activity"/>
    <property type="evidence" value="ECO:0007669"/>
    <property type="project" value="InterPro"/>
</dbReference>
<dbReference type="GO" id="GO:0004984">
    <property type="term" value="F:olfactory receptor activity"/>
    <property type="evidence" value="ECO:0007669"/>
    <property type="project" value="TreeGrafter"/>
</dbReference>
<evidence type="ECO:0000256" key="4">
    <source>
        <dbReference type="ARBA" id="ARBA00023136"/>
    </source>
</evidence>
<dbReference type="Pfam" id="PF00001">
    <property type="entry name" value="7tm_1"/>
    <property type="match status" value="1"/>
</dbReference>
<feature type="transmembrane region" description="Helical" evidence="5">
    <location>
        <begin position="6"/>
        <end position="25"/>
    </location>
</feature>
<name>A0A6P8VXZ8_GYMAC</name>
<feature type="transmembrane region" description="Helical" evidence="5">
    <location>
        <begin position="206"/>
        <end position="230"/>
    </location>
</feature>
<feature type="transmembrane region" description="Helical" evidence="5">
    <location>
        <begin position="85"/>
        <end position="108"/>
    </location>
</feature>
<gene>
    <name evidence="8" type="primary">LOC117562373</name>
</gene>
<keyword evidence="4 5" id="KW-0472">Membrane</keyword>
<comment type="subcellular location">
    <subcellularLocation>
        <location evidence="1">Membrane</location>
    </subcellularLocation>
</comment>
<keyword evidence="7" id="KW-1185">Reference proteome</keyword>
<feature type="transmembrane region" description="Helical" evidence="5">
    <location>
        <begin position="30"/>
        <end position="50"/>
    </location>
</feature>
<dbReference type="InParanoid" id="A0A6P8VXZ8"/>
<dbReference type="GO" id="GO:0016020">
    <property type="term" value="C:membrane"/>
    <property type="evidence" value="ECO:0007669"/>
    <property type="project" value="UniProtKB-SubCell"/>
</dbReference>
<dbReference type="SUPFAM" id="SSF81321">
    <property type="entry name" value="Family A G protein-coupled receptor-like"/>
    <property type="match status" value="1"/>
</dbReference>
<dbReference type="GeneID" id="117562373"/>
<evidence type="ECO:0000313" key="7">
    <source>
        <dbReference type="Proteomes" id="UP000515161"/>
    </source>
</evidence>
<keyword evidence="3 5" id="KW-1133">Transmembrane helix</keyword>
<evidence type="ECO:0000256" key="1">
    <source>
        <dbReference type="ARBA" id="ARBA00004370"/>
    </source>
</evidence>
<evidence type="ECO:0000259" key="6">
    <source>
        <dbReference type="PROSITE" id="PS50262"/>
    </source>
</evidence>
<dbReference type="AlphaFoldDB" id="A0A6P8VXZ8"/>
<evidence type="ECO:0000256" key="2">
    <source>
        <dbReference type="ARBA" id="ARBA00022692"/>
    </source>
</evidence>
<dbReference type="RefSeq" id="XP_034096081.1">
    <property type="nucleotide sequence ID" value="XM_034240190.1"/>
</dbReference>
<evidence type="ECO:0000256" key="5">
    <source>
        <dbReference type="SAM" id="Phobius"/>
    </source>
</evidence>
<dbReference type="Gene3D" id="1.20.1070.10">
    <property type="entry name" value="Rhodopsin 7-helix transmembrane proteins"/>
    <property type="match status" value="1"/>
</dbReference>
<reference evidence="8" key="1">
    <citation type="submission" date="2025-08" db="UniProtKB">
        <authorList>
            <consortium name="RefSeq"/>
        </authorList>
    </citation>
    <scope>IDENTIFICATION</scope>
</reference>
<dbReference type="KEGG" id="gacu:117562373"/>
<organism evidence="7 8">
    <name type="scientific">Gymnodraco acuticeps</name>
    <name type="common">Antarctic dragonfish</name>
    <dbReference type="NCBI Taxonomy" id="8218"/>
    <lineage>
        <taxon>Eukaryota</taxon>
        <taxon>Metazoa</taxon>
        <taxon>Chordata</taxon>
        <taxon>Craniata</taxon>
        <taxon>Vertebrata</taxon>
        <taxon>Euteleostomi</taxon>
        <taxon>Actinopterygii</taxon>
        <taxon>Neopterygii</taxon>
        <taxon>Teleostei</taxon>
        <taxon>Neoteleostei</taxon>
        <taxon>Acanthomorphata</taxon>
        <taxon>Eupercaria</taxon>
        <taxon>Perciformes</taxon>
        <taxon>Notothenioidei</taxon>
        <taxon>Bathydraconidae</taxon>
        <taxon>Gymnodraco</taxon>
    </lineage>
</organism>
<dbReference type="CDD" id="cd00637">
    <property type="entry name" value="7tm_classA_rhodopsin-like"/>
    <property type="match status" value="1"/>
</dbReference>
<dbReference type="PRINTS" id="PR00237">
    <property type="entry name" value="GPCRRHODOPSN"/>
</dbReference>
<feature type="transmembrane region" description="Helical" evidence="5">
    <location>
        <begin position="174"/>
        <end position="194"/>
    </location>
</feature>
<feature type="transmembrane region" description="Helical" evidence="5">
    <location>
        <begin position="56"/>
        <end position="73"/>
    </location>
</feature>
<feature type="domain" description="G-protein coupled receptors family 1 profile" evidence="6">
    <location>
        <begin position="1"/>
        <end position="228"/>
    </location>
</feature>
<dbReference type="FunFam" id="1.20.1070.10:FF:000096">
    <property type="entry name" value="Odorant receptor 131-2"/>
    <property type="match status" value="1"/>
</dbReference>
<dbReference type="GO" id="GO:0005549">
    <property type="term" value="F:odorant binding"/>
    <property type="evidence" value="ECO:0007669"/>
    <property type="project" value="TreeGrafter"/>
</dbReference>
<dbReference type="OrthoDB" id="8937503at2759"/>
<feature type="transmembrane region" description="Helical" evidence="5">
    <location>
        <begin position="138"/>
        <end position="162"/>
    </location>
</feature>
<keyword evidence="2 5" id="KW-0812">Transmembrane</keyword>
<dbReference type="PROSITE" id="PS50262">
    <property type="entry name" value="G_PROTEIN_RECEP_F1_2"/>
    <property type="match status" value="1"/>
</dbReference>
<dbReference type="InterPro" id="IPR017452">
    <property type="entry name" value="GPCR_Rhodpsn_7TM"/>
</dbReference>
<dbReference type="PANTHER" id="PTHR26451">
    <property type="entry name" value="G_PROTEIN_RECEP_F1_2 DOMAIN-CONTAINING PROTEIN"/>
    <property type="match status" value="1"/>
</dbReference>
<evidence type="ECO:0000313" key="8">
    <source>
        <dbReference type="RefSeq" id="XP_034096081.1"/>
    </source>
</evidence>
<dbReference type="InterPro" id="IPR052921">
    <property type="entry name" value="GPCR1_Superfamily_Member"/>
</dbReference>
<dbReference type="InterPro" id="IPR000276">
    <property type="entry name" value="GPCR_Rhodpsn"/>
</dbReference>
<evidence type="ECO:0000256" key="3">
    <source>
        <dbReference type="ARBA" id="ARBA00022989"/>
    </source>
</evidence>